<comment type="caution">
    <text evidence="1">The sequence shown here is derived from an EMBL/GenBank/DDBJ whole genome shotgun (WGS) entry which is preliminary data.</text>
</comment>
<reference evidence="1" key="1">
    <citation type="journal article" date="2022" name="Front. Microbiol.">
        <title>Genome-based taxonomic rearrangement of Oceanobacter-related bacteria including the description of Thalassolituus hydrocarbonoclasticus sp. nov. and Thalassolituus pacificus sp. nov. and emended description of the genus Thalassolituus.</title>
        <authorList>
            <person name="Dong C."/>
            <person name="Wei L."/>
            <person name="Wang J."/>
            <person name="Lai Q."/>
            <person name="Huang Z."/>
            <person name="Shao Z."/>
        </authorList>
    </citation>
    <scope>NUCLEOTIDE SEQUENCE</scope>
    <source>
        <strain evidence="1">59MF3M-4</strain>
    </source>
</reference>
<dbReference type="RefSeq" id="WP_260976074.1">
    <property type="nucleotide sequence ID" value="NZ_JAOANI010000015.1"/>
</dbReference>
<evidence type="ECO:0000313" key="1">
    <source>
        <dbReference type="EMBL" id="MCT7359202.1"/>
    </source>
</evidence>
<protein>
    <submittedName>
        <fullName evidence="1">Uncharacterized protein</fullName>
    </submittedName>
</protein>
<dbReference type="AlphaFoldDB" id="A0A9X2WGC0"/>
<proteinExistence type="predicted"/>
<evidence type="ECO:0000313" key="2">
    <source>
        <dbReference type="Proteomes" id="UP001147830"/>
    </source>
</evidence>
<dbReference type="Proteomes" id="UP001147830">
    <property type="component" value="Unassembled WGS sequence"/>
</dbReference>
<keyword evidence="2" id="KW-1185">Reference proteome</keyword>
<sequence>MRAAALAIATTLLVGCIAEEDKNKITNEQGVTVSDPTLALNGLWDGQFDQAGSLRVLIYNGNVYALDESRGYYGTALLNNDNRTATLALTSYALSQNDTAAKQYVADGLNQDYSLNGLLYTVETSPQLVGDFENATATGSFVLTDDGIWPNNSALSLLAGKWTATGYEFYVEPLSSKASFKGISTDSSGCTFEGDITLLDKNDALYAVTLRERKNCPAFNETNASGYAVVNSDSELEVYLRKDTDLLFMTFTAPVSSTPVETTTDPATDPTTTP</sequence>
<reference evidence="1" key="2">
    <citation type="submission" date="2022-08" db="EMBL/GenBank/DDBJ databases">
        <authorList>
            <person name="Dong C."/>
        </authorList>
    </citation>
    <scope>NUCLEOTIDE SEQUENCE</scope>
    <source>
        <strain evidence="1">59MF3M-4</strain>
    </source>
</reference>
<accession>A0A9X2WGC0</accession>
<organism evidence="1 2">
    <name type="scientific">Thalassolituus pacificus</name>
    <dbReference type="NCBI Taxonomy" id="2975440"/>
    <lineage>
        <taxon>Bacteria</taxon>
        <taxon>Pseudomonadati</taxon>
        <taxon>Pseudomonadota</taxon>
        <taxon>Gammaproteobacteria</taxon>
        <taxon>Oceanospirillales</taxon>
        <taxon>Oceanospirillaceae</taxon>
        <taxon>Thalassolituus</taxon>
    </lineage>
</organism>
<dbReference type="EMBL" id="JAOANI010000015">
    <property type="protein sequence ID" value="MCT7359202.1"/>
    <property type="molecule type" value="Genomic_DNA"/>
</dbReference>
<dbReference type="PROSITE" id="PS51257">
    <property type="entry name" value="PROKAR_LIPOPROTEIN"/>
    <property type="match status" value="1"/>
</dbReference>
<name>A0A9X2WGC0_9GAMM</name>
<gene>
    <name evidence="1" type="ORF">NYR02_09235</name>
</gene>